<accession>A0ABQ6G4Q7</accession>
<dbReference type="Pfam" id="PF19291">
    <property type="entry name" value="TREH_N"/>
    <property type="match status" value="1"/>
</dbReference>
<name>A0ABQ6G4Q7_9CHLR</name>
<dbReference type="RefSeq" id="WP_338258013.1">
    <property type="nucleotide sequence ID" value="NZ_BSRI01000002.1"/>
</dbReference>
<evidence type="ECO:0000313" key="2">
    <source>
        <dbReference type="EMBL" id="GLV60828.1"/>
    </source>
</evidence>
<keyword evidence="3" id="KW-1185">Reference proteome</keyword>
<protein>
    <recommendedName>
        <fullName evidence="1">Trehalase-like N-terminal domain-containing protein</fullName>
    </recommendedName>
</protein>
<comment type="caution">
    <text evidence="2">The sequence shown here is derived from an EMBL/GenBank/DDBJ whole genome shotgun (WGS) entry which is preliminary data.</text>
</comment>
<dbReference type="InterPro" id="IPR045582">
    <property type="entry name" value="Trehalase-like_N"/>
</dbReference>
<organism evidence="2 3">
    <name type="scientific">Dictyobacter halimunensis</name>
    <dbReference type="NCBI Taxonomy" id="3026934"/>
    <lineage>
        <taxon>Bacteria</taxon>
        <taxon>Bacillati</taxon>
        <taxon>Chloroflexota</taxon>
        <taxon>Ktedonobacteria</taxon>
        <taxon>Ktedonobacterales</taxon>
        <taxon>Dictyobacteraceae</taxon>
        <taxon>Dictyobacter</taxon>
    </lineage>
</organism>
<gene>
    <name evidence="2" type="ORF">KDH_76470</name>
</gene>
<evidence type="ECO:0000313" key="3">
    <source>
        <dbReference type="Proteomes" id="UP001344906"/>
    </source>
</evidence>
<sequence length="255" mass="28510">MEWENKPHQTYSLINAYGVIGDSHAVVLIAPDGSIDWASLPDFDSPAILSRLLDERHGGYFQITPADGPQRGSQCYLHRTNTLQTRFVRAQGAVELTDFIPMGTVQAWPRKVVTINRVNTRRPHRCLVRMIECTYGSMPVTMNLKVTPHNATVPAEVVLCPDSMGAFISGGLQHVVLALSDVRVREPFSLEIVQDSEEWHPTLRARFVLSEGESLILALAVEDSIQLAHQLFWDELLQRDFNAELIHNFGLSGIA</sequence>
<dbReference type="EMBL" id="BSRI01000002">
    <property type="protein sequence ID" value="GLV60828.1"/>
    <property type="molecule type" value="Genomic_DNA"/>
</dbReference>
<dbReference type="Proteomes" id="UP001344906">
    <property type="component" value="Unassembled WGS sequence"/>
</dbReference>
<proteinExistence type="predicted"/>
<evidence type="ECO:0000259" key="1">
    <source>
        <dbReference type="Pfam" id="PF19291"/>
    </source>
</evidence>
<feature type="domain" description="Trehalase-like N-terminal" evidence="1">
    <location>
        <begin position="14"/>
        <end position="103"/>
    </location>
</feature>
<reference evidence="2 3" key="1">
    <citation type="submission" date="2023-02" db="EMBL/GenBank/DDBJ databases">
        <title>Dictyobacter halimunensis sp. nov., a new member of the class Ktedonobacteria from forest soil in a geothermal area.</title>
        <authorList>
            <person name="Rachmania M.K."/>
            <person name="Ningsih F."/>
            <person name="Sakai Y."/>
            <person name="Yabe S."/>
            <person name="Yokota A."/>
            <person name="Sjamsuridzal W."/>
        </authorList>
    </citation>
    <scope>NUCLEOTIDE SEQUENCE [LARGE SCALE GENOMIC DNA]</scope>
    <source>
        <strain evidence="2 3">S3.2.2.5</strain>
    </source>
</reference>